<evidence type="ECO:0000313" key="3">
    <source>
        <dbReference type="WBParaSite" id="nRc.2.0.1.t27040-RA"/>
    </source>
</evidence>
<evidence type="ECO:0000313" key="2">
    <source>
        <dbReference type="Proteomes" id="UP000887565"/>
    </source>
</evidence>
<protein>
    <submittedName>
        <fullName evidence="3">Transposase</fullName>
    </submittedName>
</protein>
<keyword evidence="2" id="KW-1185">Reference proteome</keyword>
<keyword evidence="1" id="KW-1133">Transmembrane helix</keyword>
<dbReference type="WBParaSite" id="nRc.2.0.1.t27040-RA">
    <property type="protein sequence ID" value="nRc.2.0.1.t27040-RA"/>
    <property type="gene ID" value="nRc.2.0.1.g27040"/>
</dbReference>
<keyword evidence="1" id="KW-0812">Transmembrane</keyword>
<sequence>MGLNCDEKLQKLWESLKFFNTFWEAQAILICDNWTGTARDTALQNTLYKQRLPMGFNVKMSSGGAAAPAFATVLFIMSALYCPCACALLSLRSIVPAL</sequence>
<feature type="transmembrane region" description="Helical" evidence="1">
    <location>
        <begin position="69"/>
        <end position="91"/>
    </location>
</feature>
<evidence type="ECO:0000256" key="1">
    <source>
        <dbReference type="SAM" id="Phobius"/>
    </source>
</evidence>
<dbReference type="Proteomes" id="UP000887565">
    <property type="component" value="Unplaced"/>
</dbReference>
<name>A0A915JLI4_ROMCU</name>
<organism evidence="2 3">
    <name type="scientific">Romanomermis culicivorax</name>
    <name type="common">Nematode worm</name>
    <dbReference type="NCBI Taxonomy" id="13658"/>
    <lineage>
        <taxon>Eukaryota</taxon>
        <taxon>Metazoa</taxon>
        <taxon>Ecdysozoa</taxon>
        <taxon>Nematoda</taxon>
        <taxon>Enoplea</taxon>
        <taxon>Dorylaimia</taxon>
        <taxon>Mermithida</taxon>
        <taxon>Mermithoidea</taxon>
        <taxon>Mermithidae</taxon>
        <taxon>Romanomermis</taxon>
    </lineage>
</organism>
<dbReference type="AlphaFoldDB" id="A0A915JLI4"/>
<keyword evidence="1" id="KW-0472">Membrane</keyword>
<accession>A0A915JLI4</accession>
<proteinExistence type="predicted"/>
<reference evidence="3" key="1">
    <citation type="submission" date="2022-11" db="UniProtKB">
        <authorList>
            <consortium name="WormBaseParasite"/>
        </authorList>
    </citation>
    <scope>IDENTIFICATION</scope>
</reference>